<gene>
    <name evidence="2" type="ORF">METZ01_LOCUS458821</name>
</gene>
<evidence type="ECO:0000256" key="1">
    <source>
        <dbReference type="SAM" id="MobiDB-lite"/>
    </source>
</evidence>
<reference evidence="2" key="1">
    <citation type="submission" date="2018-05" db="EMBL/GenBank/DDBJ databases">
        <authorList>
            <person name="Lanie J.A."/>
            <person name="Ng W.-L."/>
            <person name="Kazmierczak K.M."/>
            <person name="Andrzejewski T.M."/>
            <person name="Davidsen T.M."/>
            <person name="Wayne K.J."/>
            <person name="Tettelin H."/>
            <person name="Glass J.I."/>
            <person name="Rusch D."/>
            <person name="Podicherti R."/>
            <person name="Tsui H.-C.T."/>
            <person name="Winkler M.E."/>
        </authorList>
    </citation>
    <scope>NUCLEOTIDE SEQUENCE</scope>
</reference>
<feature type="non-terminal residue" evidence="2">
    <location>
        <position position="252"/>
    </location>
</feature>
<protein>
    <recommendedName>
        <fullName evidence="3">Sialate O-acetylesterase domain-containing protein</fullName>
    </recommendedName>
</protein>
<proteinExistence type="predicted"/>
<dbReference type="SUPFAM" id="SSF52266">
    <property type="entry name" value="SGNH hydrolase"/>
    <property type="match status" value="1"/>
</dbReference>
<dbReference type="InterPro" id="IPR036514">
    <property type="entry name" value="SGNH_hydro_sf"/>
</dbReference>
<dbReference type="Gene3D" id="3.40.50.1110">
    <property type="entry name" value="SGNH hydrolase"/>
    <property type="match status" value="1"/>
</dbReference>
<evidence type="ECO:0008006" key="3">
    <source>
        <dbReference type="Google" id="ProtNLM"/>
    </source>
</evidence>
<feature type="non-terminal residue" evidence="2">
    <location>
        <position position="1"/>
    </location>
</feature>
<dbReference type="AlphaFoldDB" id="A0A383ADS1"/>
<name>A0A383ADS1_9ZZZZ</name>
<feature type="region of interest" description="Disordered" evidence="1">
    <location>
        <begin position="233"/>
        <end position="252"/>
    </location>
</feature>
<organism evidence="2">
    <name type="scientific">marine metagenome</name>
    <dbReference type="NCBI Taxonomy" id="408172"/>
    <lineage>
        <taxon>unclassified sequences</taxon>
        <taxon>metagenomes</taxon>
        <taxon>ecological metagenomes</taxon>
    </lineage>
</organism>
<sequence length="252" mass="28479">DSFTEVLIDEYEKHLVNLINDVRKEFKTPKLPAVVATVGFGGHNMQEKFLRILKAQMAVGDARKHPEYAGNVASVDTRDFWREVDESPMGQDYHYNRNAETYMLIGDALGRAMVRLLGGKAKPFPLAPRPKRVIAEQGAEPSEKEKAAAQKALKPIILGGIAASYIANPRYNKALLQEVAGERPQRANQFLRGAMYELENCYRAAGVDDYDWHSFGPDFNKVQWSYYSFDPKESQPKEKGSRYRNVTYPAGM</sequence>
<evidence type="ECO:0000313" key="2">
    <source>
        <dbReference type="EMBL" id="SVE05967.1"/>
    </source>
</evidence>
<dbReference type="EMBL" id="UINC01191357">
    <property type="protein sequence ID" value="SVE05967.1"/>
    <property type="molecule type" value="Genomic_DNA"/>
</dbReference>
<accession>A0A383ADS1</accession>